<dbReference type="PANTHER" id="PTHR15830">
    <property type="entry name" value="TELOMERE LENGTH REGULATION PROTEIN TEL2 FAMILY MEMBER"/>
    <property type="match status" value="1"/>
</dbReference>
<dbReference type="Proteomes" id="UP001328107">
    <property type="component" value="Unassembled WGS sequence"/>
</dbReference>
<feature type="domain" description="Telomere length regulation protein conserved" evidence="3">
    <location>
        <begin position="504"/>
        <end position="613"/>
    </location>
</feature>
<evidence type="ECO:0000313" key="4">
    <source>
        <dbReference type="EMBL" id="GMR42301.1"/>
    </source>
</evidence>
<protein>
    <recommendedName>
        <fullName evidence="3">Telomere length regulation protein conserved domain-containing protein</fullName>
    </recommendedName>
</protein>
<name>A0AAN4ZK51_9BILA</name>
<feature type="region of interest" description="Disordered" evidence="2">
    <location>
        <begin position="422"/>
        <end position="477"/>
    </location>
</feature>
<dbReference type="GO" id="GO:0051083">
    <property type="term" value="P:'de novo' cotranslational protein folding"/>
    <property type="evidence" value="ECO:0007669"/>
    <property type="project" value="TreeGrafter"/>
</dbReference>
<dbReference type="Gene3D" id="1.25.40.720">
    <property type="entry name" value="Telomere length regulation protein 2, C-terminal domain"/>
    <property type="match status" value="1"/>
</dbReference>
<accession>A0AAN4ZK51</accession>
<dbReference type="GO" id="GO:0042162">
    <property type="term" value="F:telomeric DNA binding"/>
    <property type="evidence" value="ECO:0007669"/>
    <property type="project" value="TreeGrafter"/>
</dbReference>
<feature type="compositionally biased region" description="Basic and acidic residues" evidence="2">
    <location>
        <begin position="437"/>
        <end position="468"/>
    </location>
</feature>
<evidence type="ECO:0000259" key="3">
    <source>
        <dbReference type="Pfam" id="PF10193"/>
    </source>
</evidence>
<comment type="similarity">
    <text evidence="1">Belongs to the TEL2 family.</text>
</comment>
<gene>
    <name evidence="4" type="ORF">PMAYCL1PPCAC_12496</name>
</gene>
<keyword evidence="5" id="KW-1185">Reference proteome</keyword>
<evidence type="ECO:0000256" key="2">
    <source>
        <dbReference type="SAM" id="MobiDB-lite"/>
    </source>
</evidence>
<reference evidence="5" key="1">
    <citation type="submission" date="2022-10" db="EMBL/GenBank/DDBJ databases">
        <title>Genome assembly of Pristionchus species.</title>
        <authorList>
            <person name="Yoshida K."/>
            <person name="Sommer R.J."/>
        </authorList>
    </citation>
    <scope>NUCLEOTIDE SEQUENCE [LARGE SCALE GENOMIC DNA]</scope>
    <source>
        <strain evidence="5">RS5460</strain>
    </source>
</reference>
<dbReference type="EMBL" id="BTRK01000003">
    <property type="protein sequence ID" value="GMR42301.1"/>
    <property type="molecule type" value="Genomic_DNA"/>
</dbReference>
<dbReference type="GO" id="GO:0005829">
    <property type="term" value="C:cytosol"/>
    <property type="evidence" value="ECO:0007669"/>
    <property type="project" value="TreeGrafter"/>
</dbReference>
<dbReference type="GO" id="GO:0051879">
    <property type="term" value="F:Hsp90 protein binding"/>
    <property type="evidence" value="ECO:0007669"/>
    <property type="project" value="TreeGrafter"/>
</dbReference>
<dbReference type="InterPro" id="IPR019337">
    <property type="entry name" value="Telomere_length_regulation_dom"/>
</dbReference>
<evidence type="ECO:0000256" key="1">
    <source>
        <dbReference type="ARBA" id="ARBA00006133"/>
    </source>
</evidence>
<comment type="caution">
    <text evidence="4">The sequence shown here is derived from an EMBL/GenBank/DDBJ whole genome shotgun (WGS) entry which is preliminary data.</text>
</comment>
<sequence length="827" mass="93928">MSLIDRINNAHEAGVIVNVLADAKKYLETRPEEAIDILTSIARSSPSFVHLLSFTELKFVHDLFGGSGDSCVDWDIAVLTALSDAISSTEKGTLISPLVDLVNRYAKSNAINAVLSSSIVFVDDGTHSGLLDFVCVLSRLPDCMVAISLGSRWAHECSRRLAAAAVEGVKEGLRRAWKRLEEGREGGNDLRVLSSMITRGRNLRVNERETLLSSTISFLLSTLPSHLWDEIAQSLLLRSESSALEGEQILRAVVEECTALSHYQRLFGHWLTHSPTLRRVCTVQYVVQRTLDKKRTRALVEYVDWAGGMEMMKDIALRLLRILSTRMGVAASEREAIHRVRVLVECGRRMRERDEKECAAFWKEHYPLVMQTTRLHVEKTDRCTRERGLVVAEIVSLWVSREDHLQFEYSKEGKEIVEELMKRAKGEEEEEEEEVKEEVNERDKEEKEEDEGKSGEGWGEERTGVREMDSDDTDDEVYERMEGRKEWSGMIGGKYEESKIHAPPSYLREALEWIATEKEKFHKFEAGLAAIEVLFRKKAVGWNELGVSALRTLIHLEDRFALKGFENTVLRSMVAIIVGQPTQLAPFLAETIFERNVPMKQRYLITAVLVNAAKELSGGEESVEKTMINPYKEYAGTKSVMGVEERDEQPEWMRVVSERMKAKTRRFSNLPSRQMTLTKTSENRFARVADRFILPLLRTKVGEHLELTGRDIPLLVRVLSTACELLTLAENSPSVSRIALSLSASVEALRYHSEMGVREVVVAAYFAVSTVLQEETLAVECKPWLEYCMSRMNDGEEGERVRTFAHHTTRHILIKLKLDEEDPIDSH</sequence>
<dbReference type="InterPro" id="IPR051970">
    <property type="entry name" value="TEL2_Regulation"/>
</dbReference>
<dbReference type="InterPro" id="IPR038528">
    <property type="entry name" value="TEL2_C_sf"/>
</dbReference>
<dbReference type="Pfam" id="PF10193">
    <property type="entry name" value="Telomere_reg-2"/>
    <property type="match status" value="1"/>
</dbReference>
<evidence type="ECO:0000313" key="5">
    <source>
        <dbReference type="Proteomes" id="UP001328107"/>
    </source>
</evidence>
<organism evidence="4 5">
    <name type="scientific">Pristionchus mayeri</name>
    <dbReference type="NCBI Taxonomy" id="1317129"/>
    <lineage>
        <taxon>Eukaryota</taxon>
        <taxon>Metazoa</taxon>
        <taxon>Ecdysozoa</taxon>
        <taxon>Nematoda</taxon>
        <taxon>Chromadorea</taxon>
        <taxon>Rhabditida</taxon>
        <taxon>Rhabditina</taxon>
        <taxon>Diplogasteromorpha</taxon>
        <taxon>Diplogasteroidea</taxon>
        <taxon>Neodiplogasteridae</taxon>
        <taxon>Pristionchus</taxon>
    </lineage>
</organism>
<dbReference type="AlphaFoldDB" id="A0AAN4ZK51"/>
<feature type="non-terminal residue" evidence="4">
    <location>
        <position position="827"/>
    </location>
</feature>
<feature type="compositionally biased region" description="Acidic residues" evidence="2">
    <location>
        <begin position="427"/>
        <end position="436"/>
    </location>
</feature>
<dbReference type="PANTHER" id="PTHR15830:SF10">
    <property type="entry name" value="TELOMERE LENGTH REGULATION PROTEIN TEL2 HOMOLOG"/>
    <property type="match status" value="1"/>
</dbReference>
<proteinExistence type="inferred from homology"/>